<evidence type="ECO:0000313" key="3">
    <source>
        <dbReference type="Proteomes" id="UP001220395"/>
    </source>
</evidence>
<name>A0ABY7TQ20_9SPHN</name>
<feature type="transmembrane region" description="Helical" evidence="1">
    <location>
        <begin position="150"/>
        <end position="168"/>
    </location>
</feature>
<keyword evidence="3" id="KW-1185">Reference proteome</keyword>
<keyword evidence="1" id="KW-0472">Membrane</keyword>
<keyword evidence="1" id="KW-0812">Transmembrane</keyword>
<evidence type="ECO:0000256" key="1">
    <source>
        <dbReference type="SAM" id="Phobius"/>
    </source>
</evidence>
<reference evidence="2 3" key="1">
    <citation type="submission" date="2023-02" db="EMBL/GenBank/DDBJ databases">
        <title>Genome sequence of Sphingomonas naphthae.</title>
        <authorList>
            <person name="Kim S."/>
            <person name="Heo J."/>
            <person name="Kwon S.-W."/>
        </authorList>
    </citation>
    <scope>NUCLEOTIDE SEQUENCE [LARGE SCALE GENOMIC DNA]</scope>
    <source>
        <strain evidence="2 3">KACC 18716</strain>
    </source>
</reference>
<dbReference type="RefSeq" id="WP_273691115.1">
    <property type="nucleotide sequence ID" value="NZ_CP117411.1"/>
</dbReference>
<keyword evidence="1" id="KW-1133">Transmembrane helix</keyword>
<accession>A0ABY7TQ20</accession>
<feature type="transmembrane region" description="Helical" evidence="1">
    <location>
        <begin position="120"/>
        <end position="144"/>
    </location>
</feature>
<dbReference type="EMBL" id="CP117411">
    <property type="protein sequence ID" value="WCT75334.1"/>
    <property type="molecule type" value="Genomic_DNA"/>
</dbReference>
<evidence type="ECO:0008006" key="4">
    <source>
        <dbReference type="Google" id="ProtNLM"/>
    </source>
</evidence>
<dbReference type="Proteomes" id="UP001220395">
    <property type="component" value="Chromosome"/>
</dbReference>
<sequence length="375" mass="42170">MASFKRKCFYLSGFDPRGAPHYHRMYAEQVEKHGRLAGETITVSRRRTINESIAGWQVVNETAGVETDYYNLRWDDLVRTAWIREPIRLVVKGLATYWRYLTQSDWPRVLALPRHPLTTLYYPLAAMLLIPLLLILLATGLLAIALPLKWALPIAILAGVAGAIPLLIRMRALWLVRLYVFNDALARGRDFRGMDERLDGFVEAIAEALASDADEVLVITHSNGSIIAVPLMDRLIARMGGTLPAKFALVTFGQCIPLVALRRDAGGYREKIRAIAATDFHWYDFSFPADGACYAMVDPFALGEPKVVNATMHLLSPRFFAFYEADVYQALRKQKYELHFDYLRCQDRISPASLLSLTAGPRPIAESVAAFRAIP</sequence>
<gene>
    <name evidence="2" type="ORF">PQ455_08990</name>
</gene>
<protein>
    <recommendedName>
        <fullName evidence="4">Alpha/beta hydrolase</fullName>
    </recommendedName>
</protein>
<evidence type="ECO:0000313" key="2">
    <source>
        <dbReference type="EMBL" id="WCT75334.1"/>
    </source>
</evidence>
<proteinExistence type="predicted"/>
<organism evidence="2 3">
    <name type="scientific">Sphingomonas naphthae</name>
    <dbReference type="NCBI Taxonomy" id="1813468"/>
    <lineage>
        <taxon>Bacteria</taxon>
        <taxon>Pseudomonadati</taxon>
        <taxon>Pseudomonadota</taxon>
        <taxon>Alphaproteobacteria</taxon>
        <taxon>Sphingomonadales</taxon>
        <taxon>Sphingomonadaceae</taxon>
        <taxon>Sphingomonas</taxon>
    </lineage>
</organism>